<sequence length="240" mass="25307">MGLVVKSAMMGAGLAAAVTAAYAADMPGNLPLPSVIRSNVPSSLSGWYLRGDFGYRWGTLRGADPQAGFPAPANGKLGTAYSGGLGIGVKTDWLRTDITVDGASKMKYESTTVTTNDTTAKVSAITAMFNGYFDLTTWYGITPYVGAGFGGARVQVTDYQSTVTPPFGGDTSRSQWNVAWAAMGGLAYQIAPNMQVDVGYRYLSLGNVTTGTGTSGALTLKNIANHEVRVGLRWNFDDLR</sequence>
<feature type="domain" description="Outer membrane protein beta-barrel" evidence="3">
    <location>
        <begin position="25"/>
        <end position="236"/>
    </location>
</feature>
<accession>A0A371B711</accession>
<gene>
    <name evidence="4" type="ORF">DXH78_01030</name>
</gene>
<protein>
    <submittedName>
        <fullName evidence="4">Porin family protein</fullName>
    </submittedName>
</protein>
<reference evidence="5" key="1">
    <citation type="submission" date="2018-08" db="EMBL/GenBank/DDBJ databases">
        <authorList>
            <person name="Kim S.-J."/>
            <person name="Jung G.-Y."/>
        </authorList>
    </citation>
    <scope>NUCLEOTIDE SEQUENCE [LARGE SCALE GENOMIC DNA]</scope>
    <source>
        <strain evidence="5">GY_H</strain>
    </source>
</reference>
<organism evidence="4 5">
    <name type="scientific">Undibacter mobilis</name>
    <dbReference type="NCBI Taxonomy" id="2292256"/>
    <lineage>
        <taxon>Bacteria</taxon>
        <taxon>Pseudomonadati</taxon>
        <taxon>Pseudomonadota</taxon>
        <taxon>Alphaproteobacteria</taxon>
        <taxon>Hyphomicrobiales</taxon>
        <taxon>Nitrobacteraceae</taxon>
        <taxon>Undibacter</taxon>
    </lineage>
</organism>
<dbReference type="AlphaFoldDB" id="A0A371B711"/>
<keyword evidence="5" id="KW-1185">Reference proteome</keyword>
<evidence type="ECO:0000259" key="3">
    <source>
        <dbReference type="Pfam" id="PF13505"/>
    </source>
</evidence>
<dbReference type="OrthoDB" id="5643626at2"/>
<evidence type="ECO:0000256" key="1">
    <source>
        <dbReference type="ARBA" id="ARBA00022729"/>
    </source>
</evidence>
<dbReference type="InterPro" id="IPR011250">
    <property type="entry name" value="OMP/PagP_B-barrel"/>
</dbReference>
<proteinExistence type="predicted"/>
<dbReference type="RefSeq" id="WP_115515318.1">
    <property type="nucleotide sequence ID" value="NZ_QRGO01000001.1"/>
</dbReference>
<dbReference type="Proteomes" id="UP000263993">
    <property type="component" value="Unassembled WGS sequence"/>
</dbReference>
<name>A0A371B711_9BRAD</name>
<keyword evidence="1 2" id="KW-0732">Signal</keyword>
<comment type="caution">
    <text evidence="4">The sequence shown here is derived from an EMBL/GenBank/DDBJ whole genome shotgun (WGS) entry which is preliminary data.</text>
</comment>
<feature type="chain" id="PRO_5017042377" evidence="2">
    <location>
        <begin position="24"/>
        <end position="240"/>
    </location>
</feature>
<dbReference type="Gene3D" id="2.40.160.20">
    <property type="match status" value="1"/>
</dbReference>
<dbReference type="EMBL" id="QRGO01000001">
    <property type="protein sequence ID" value="RDV03292.1"/>
    <property type="molecule type" value="Genomic_DNA"/>
</dbReference>
<evidence type="ECO:0000313" key="4">
    <source>
        <dbReference type="EMBL" id="RDV03292.1"/>
    </source>
</evidence>
<dbReference type="InterPro" id="IPR027385">
    <property type="entry name" value="Beta-barrel_OMP"/>
</dbReference>
<evidence type="ECO:0000313" key="5">
    <source>
        <dbReference type="Proteomes" id="UP000263993"/>
    </source>
</evidence>
<feature type="signal peptide" evidence="2">
    <location>
        <begin position="1"/>
        <end position="23"/>
    </location>
</feature>
<evidence type="ECO:0000256" key="2">
    <source>
        <dbReference type="SAM" id="SignalP"/>
    </source>
</evidence>
<dbReference type="Pfam" id="PF13505">
    <property type="entry name" value="OMP_b-brl"/>
    <property type="match status" value="1"/>
</dbReference>
<dbReference type="SUPFAM" id="SSF56925">
    <property type="entry name" value="OMPA-like"/>
    <property type="match status" value="1"/>
</dbReference>